<evidence type="ECO:0000256" key="12">
    <source>
        <dbReference type="PIRSR" id="PIRSR006769-2"/>
    </source>
</evidence>
<dbReference type="Gene3D" id="3.40.140.10">
    <property type="entry name" value="Cytidine Deaminase, domain 2"/>
    <property type="match status" value="1"/>
</dbReference>
<comment type="catalytic activity">
    <reaction evidence="10">
        <text>5-amino-6-(5-phospho-D-ribitylamino)uracil + NADP(+) = 5-amino-6-(5-phospho-D-ribosylamino)uracil + NADPH + H(+)</text>
        <dbReference type="Rhea" id="RHEA:17845"/>
        <dbReference type="ChEBI" id="CHEBI:15378"/>
        <dbReference type="ChEBI" id="CHEBI:57783"/>
        <dbReference type="ChEBI" id="CHEBI:58349"/>
        <dbReference type="ChEBI" id="CHEBI:58421"/>
        <dbReference type="ChEBI" id="CHEBI:58453"/>
        <dbReference type="EC" id="1.1.1.193"/>
    </reaction>
</comment>
<keyword evidence="8 10" id="KW-0560">Oxidoreductase</keyword>
<dbReference type="InterPro" id="IPR002125">
    <property type="entry name" value="CMP_dCMP_dom"/>
</dbReference>
<feature type="binding site" evidence="12">
    <location>
        <position position="155"/>
    </location>
    <ligand>
        <name>NADP(+)</name>
        <dbReference type="ChEBI" id="CHEBI:58349"/>
    </ligand>
</feature>
<comment type="pathway">
    <text evidence="3 10">Cofactor biosynthesis; riboflavin biosynthesis; 5-amino-6-(D-ribitylamino)uracil from GTP: step 3/4.</text>
</comment>
<feature type="active site" description="Proton donor" evidence="11">
    <location>
        <position position="55"/>
    </location>
</feature>
<dbReference type="InterPro" id="IPR004794">
    <property type="entry name" value="Eubact_RibD"/>
</dbReference>
<keyword evidence="10 13" id="KW-0862">Zinc</keyword>
<evidence type="ECO:0000256" key="2">
    <source>
        <dbReference type="ARBA" id="ARBA00004882"/>
    </source>
</evidence>
<dbReference type="PANTHER" id="PTHR38011:SF7">
    <property type="entry name" value="2,5-DIAMINO-6-RIBOSYLAMINO-4(3H)-PYRIMIDINONE 5'-PHOSPHATE REDUCTASE"/>
    <property type="match status" value="1"/>
</dbReference>
<evidence type="ECO:0000256" key="7">
    <source>
        <dbReference type="ARBA" id="ARBA00022857"/>
    </source>
</evidence>
<keyword evidence="7 10" id="KW-0521">NADP</keyword>
<feature type="binding site" evidence="12">
    <location>
        <position position="185"/>
    </location>
    <ligand>
        <name>substrate</name>
    </ligand>
</feature>
<dbReference type="GO" id="GO:0008703">
    <property type="term" value="F:5-amino-6-(5-phosphoribosylamino)uracil reductase activity"/>
    <property type="evidence" value="ECO:0007669"/>
    <property type="project" value="UniProtKB-EC"/>
</dbReference>
<feature type="binding site" evidence="12">
    <location>
        <position position="208"/>
    </location>
    <ligand>
        <name>substrate</name>
    </ligand>
</feature>
<feature type="binding site" evidence="13">
    <location>
        <position position="86"/>
    </location>
    <ligand>
        <name>Zn(2+)</name>
        <dbReference type="ChEBI" id="CHEBI:29105"/>
        <note>catalytic</note>
    </ligand>
</feature>
<dbReference type="PIRSF" id="PIRSF006769">
    <property type="entry name" value="RibD"/>
    <property type="match status" value="1"/>
</dbReference>
<evidence type="ECO:0000256" key="1">
    <source>
        <dbReference type="ARBA" id="ARBA00002151"/>
    </source>
</evidence>
<sequence length="329" mass="34511">MVDSADLRWLAAAARLSARARPLSRPNPGVGAIIVRDDVVVSRGWTQGGGRPHAEAVALNGVDARGATMYVSLEPCAHVSSRGPACADLVAASGLARVVIGCGDPDPRTAGAGIARIRGAGIAVEQVDCPASRASLAGYLAQRTLGRPHVTLKLAMSLDGCIARTDGESQWITGPEARAHTHAMRAQSDAILVGGETLRTDNPRLDVRLPGLSAQSPRRLVLTHGEAPEGWQAIPSPEAIHGLRDDLYLFVEGGAGAASAFLRAGLVDRLLLYRAPILIGGGRQGIGDYGLSALAQAHDRWHKTDQRQLGKDTLEIYEANPCLPALSPL</sequence>
<dbReference type="GO" id="GO:0046872">
    <property type="term" value="F:metal ion binding"/>
    <property type="evidence" value="ECO:0007669"/>
    <property type="project" value="UniProtKB-KW"/>
</dbReference>
<feature type="binding site" evidence="12">
    <location>
        <position position="223"/>
    </location>
    <ligand>
        <name>NADP(+)</name>
        <dbReference type="ChEBI" id="CHEBI:58349"/>
    </ligand>
</feature>
<feature type="binding site" evidence="12">
    <location>
        <position position="252"/>
    </location>
    <ligand>
        <name>substrate</name>
    </ligand>
</feature>
<evidence type="ECO:0000256" key="9">
    <source>
        <dbReference type="ARBA" id="ARBA00023268"/>
    </source>
</evidence>
<dbReference type="EC" id="3.5.4.26" evidence="10"/>
<feature type="binding site" evidence="12">
    <location>
        <position position="197"/>
    </location>
    <ligand>
        <name>NADP(+)</name>
        <dbReference type="ChEBI" id="CHEBI:58349"/>
    </ligand>
</feature>
<feature type="binding site" evidence="12">
    <location>
        <begin position="254"/>
        <end position="260"/>
    </location>
    <ligand>
        <name>NADP(+)</name>
        <dbReference type="ChEBI" id="CHEBI:58349"/>
    </ligand>
</feature>
<evidence type="ECO:0000256" key="10">
    <source>
        <dbReference type="PIRNR" id="PIRNR006769"/>
    </source>
</evidence>
<feature type="binding site" evidence="12">
    <location>
        <position position="205"/>
    </location>
    <ligand>
        <name>substrate</name>
    </ligand>
</feature>
<dbReference type="EMBL" id="JACIDX010000004">
    <property type="protein sequence ID" value="MBB3954311.1"/>
    <property type="molecule type" value="Genomic_DNA"/>
</dbReference>
<evidence type="ECO:0000256" key="3">
    <source>
        <dbReference type="ARBA" id="ARBA00004910"/>
    </source>
</evidence>
<evidence type="ECO:0000313" key="15">
    <source>
        <dbReference type="EMBL" id="MBB3954311.1"/>
    </source>
</evidence>
<dbReference type="SUPFAM" id="SSF53597">
    <property type="entry name" value="Dihydrofolate reductase-like"/>
    <property type="match status" value="1"/>
</dbReference>
<dbReference type="InterPro" id="IPR050765">
    <property type="entry name" value="Riboflavin_Biosynth_HTPR"/>
</dbReference>
<dbReference type="NCBIfam" id="TIGR00326">
    <property type="entry name" value="eubact_ribD"/>
    <property type="match status" value="1"/>
</dbReference>
<comment type="pathway">
    <text evidence="2 10">Cofactor biosynthesis; riboflavin biosynthesis; 5-amino-6-(D-ribitylamino)uracil from GTP: step 2/4.</text>
</comment>
<keyword evidence="10 13" id="KW-0479">Metal-binding</keyword>
<comment type="similarity">
    <text evidence="4 10">In the N-terminal section; belongs to the cytidine and deoxycytidylate deaminase family.</text>
</comment>
<comment type="similarity">
    <text evidence="5 10">In the C-terminal section; belongs to the HTP reductase family.</text>
</comment>
<evidence type="ECO:0000256" key="4">
    <source>
        <dbReference type="ARBA" id="ARBA00005259"/>
    </source>
</evidence>
<comment type="cofactor">
    <cofactor evidence="10 13">
        <name>Zn(2+)</name>
        <dbReference type="ChEBI" id="CHEBI:29105"/>
    </cofactor>
    <text evidence="10 13">Binds 1 zinc ion.</text>
</comment>
<proteinExistence type="inferred from homology"/>
<evidence type="ECO:0000259" key="14">
    <source>
        <dbReference type="PROSITE" id="PS51747"/>
    </source>
</evidence>
<comment type="caution">
    <text evidence="15">The sequence shown here is derived from an EMBL/GenBank/DDBJ whole genome shotgun (WGS) entry which is preliminary data.</text>
</comment>
<dbReference type="Pfam" id="PF01872">
    <property type="entry name" value="RibD_C"/>
    <property type="match status" value="2"/>
</dbReference>
<dbReference type="EC" id="1.1.1.193" evidence="10"/>
<keyword evidence="9" id="KW-0511">Multifunctional enzyme</keyword>
<dbReference type="InterPro" id="IPR016193">
    <property type="entry name" value="Cytidine_deaminase-like"/>
</dbReference>
<dbReference type="RefSeq" id="WP_183623720.1">
    <property type="nucleotide sequence ID" value="NZ_JACIDX010000004.1"/>
</dbReference>
<evidence type="ECO:0000256" key="11">
    <source>
        <dbReference type="PIRSR" id="PIRSR006769-1"/>
    </source>
</evidence>
<dbReference type="PANTHER" id="PTHR38011">
    <property type="entry name" value="DIHYDROFOLATE REDUCTASE FAMILY PROTEIN (AFU_ORTHOLOGUE AFUA_8G06820)"/>
    <property type="match status" value="1"/>
</dbReference>
<evidence type="ECO:0000256" key="6">
    <source>
        <dbReference type="ARBA" id="ARBA00022619"/>
    </source>
</evidence>
<accession>A0A7W6G5H4</accession>
<dbReference type="GO" id="GO:0008835">
    <property type="term" value="F:diaminohydroxyphosphoribosylaminopyrimidine deaminase activity"/>
    <property type="evidence" value="ECO:0007669"/>
    <property type="project" value="UniProtKB-EC"/>
</dbReference>
<organism evidence="15 16">
    <name type="scientific">Novosphingobium sediminicola</name>
    <dbReference type="NCBI Taxonomy" id="563162"/>
    <lineage>
        <taxon>Bacteria</taxon>
        <taxon>Pseudomonadati</taxon>
        <taxon>Pseudomonadota</taxon>
        <taxon>Alphaproteobacteria</taxon>
        <taxon>Sphingomonadales</taxon>
        <taxon>Sphingomonadaceae</taxon>
        <taxon>Novosphingobium</taxon>
    </lineage>
</organism>
<evidence type="ECO:0000256" key="13">
    <source>
        <dbReference type="PIRSR" id="PIRSR006769-3"/>
    </source>
</evidence>
<dbReference type="UniPathway" id="UPA00275">
    <property type="reaction ID" value="UER00401"/>
</dbReference>
<feature type="binding site" evidence="12">
    <location>
        <position position="201"/>
    </location>
    <ligand>
        <name>NADP(+)</name>
        <dbReference type="ChEBI" id="CHEBI:58349"/>
    </ligand>
</feature>
<evidence type="ECO:0000256" key="5">
    <source>
        <dbReference type="ARBA" id="ARBA00007417"/>
    </source>
</evidence>
<dbReference type="InterPro" id="IPR002734">
    <property type="entry name" value="RibDG_C"/>
</dbReference>
<keyword evidence="6 10" id="KW-0686">Riboflavin biosynthesis</keyword>
<gene>
    <name evidence="15" type="ORF">GGR38_001238</name>
</gene>
<reference evidence="15 16" key="1">
    <citation type="submission" date="2020-08" db="EMBL/GenBank/DDBJ databases">
        <title>Genomic Encyclopedia of Type Strains, Phase IV (KMG-IV): sequencing the most valuable type-strain genomes for metagenomic binning, comparative biology and taxonomic classification.</title>
        <authorList>
            <person name="Goeker M."/>
        </authorList>
    </citation>
    <scope>NUCLEOTIDE SEQUENCE [LARGE SCALE GENOMIC DNA]</scope>
    <source>
        <strain evidence="15 16">DSM 27057</strain>
    </source>
</reference>
<evidence type="ECO:0000313" key="16">
    <source>
        <dbReference type="Proteomes" id="UP000548867"/>
    </source>
</evidence>
<keyword evidence="10 15" id="KW-0378">Hydrolase</keyword>
<feature type="domain" description="CMP/dCMP-type deaminase" evidence="14">
    <location>
        <begin position="4"/>
        <end position="125"/>
    </location>
</feature>
<dbReference type="SUPFAM" id="SSF53927">
    <property type="entry name" value="Cytidine deaminase-like"/>
    <property type="match status" value="1"/>
</dbReference>
<dbReference type="PROSITE" id="PS51747">
    <property type="entry name" value="CYT_DCMP_DEAMINASES_2"/>
    <property type="match status" value="1"/>
</dbReference>
<dbReference type="InterPro" id="IPR024072">
    <property type="entry name" value="DHFR-like_dom_sf"/>
</dbReference>
<feature type="binding site" evidence="12">
    <location>
        <position position="169"/>
    </location>
    <ligand>
        <name>NADP(+)</name>
        <dbReference type="ChEBI" id="CHEBI:58349"/>
    </ligand>
</feature>
<name>A0A7W6G5H4_9SPHN</name>
<keyword evidence="16" id="KW-1185">Reference proteome</keyword>
<feature type="binding site" evidence="12">
    <location>
        <position position="171"/>
    </location>
    <ligand>
        <name>NADP(+)</name>
        <dbReference type="ChEBI" id="CHEBI:58349"/>
    </ligand>
</feature>
<dbReference type="Proteomes" id="UP000548867">
    <property type="component" value="Unassembled WGS sequence"/>
</dbReference>
<dbReference type="Pfam" id="PF00383">
    <property type="entry name" value="dCMP_cyt_deam_1"/>
    <property type="match status" value="1"/>
</dbReference>
<comment type="function">
    <text evidence="1 10">Converts 2,5-diamino-6-(ribosylamino)-4(3h)-pyrimidinone 5'-phosphate into 5-amino-6-(ribosylamino)-2,4(1h,3h)-pyrimidinedione 5'-phosphate.</text>
</comment>
<dbReference type="AlphaFoldDB" id="A0A7W6G5H4"/>
<feature type="binding site" evidence="13">
    <location>
        <position position="76"/>
    </location>
    <ligand>
        <name>Zn(2+)</name>
        <dbReference type="ChEBI" id="CHEBI:29105"/>
        <note>catalytic</note>
    </ligand>
</feature>
<dbReference type="Gene3D" id="3.40.430.10">
    <property type="entry name" value="Dihydrofolate Reductase, subunit A"/>
    <property type="match status" value="2"/>
</dbReference>
<feature type="binding site" evidence="13">
    <location>
        <position position="53"/>
    </location>
    <ligand>
        <name>Zn(2+)</name>
        <dbReference type="ChEBI" id="CHEBI:29105"/>
        <note>catalytic</note>
    </ligand>
</feature>
<dbReference type="GO" id="GO:0009231">
    <property type="term" value="P:riboflavin biosynthetic process"/>
    <property type="evidence" value="ECO:0007669"/>
    <property type="project" value="UniProtKB-UniPathway"/>
</dbReference>
<comment type="catalytic activity">
    <reaction evidence="10">
        <text>2,5-diamino-6-hydroxy-4-(5-phosphoribosylamino)-pyrimidine + H2O + H(+) = 5-amino-6-(5-phospho-D-ribosylamino)uracil + NH4(+)</text>
        <dbReference type="Rhea" id="RHEA:21868"/>
        <dbReference type="ChEBI" id="CHEBI:15377"/>
        <dbReference type="ChEBI" id="CHEBI:15378"/>
        <dbReference type="ChEBI" id="CHEBI:28938"/>
        <dbReference type="ChEBI" id="CHEBI:58453"/>
        <dbReference type="ChEBI" id="CHEBI:58614"/>
        <dbReference type="EC" id="3.5.4.26"/>
    </reaction>
</comment>
<protein>
    <recommendedName>
        <fullName evidence="10">Riboflavin biosynthesis protein RibD</fullName>
    </recommendedName>
    <domain>
        <recommendedName>
            <fullName evidence="10">Diaminohydroxyphosphoribosylaminopyrimidine deaminase</fullName>
            <shortName evidence="10">DRAP deaminase</shortName>
            <ecNumber evidence="10">3.5.4.26</ecNumber>
        </recommendedName>
        <alternativeName>
            <fullName evidence="10">Riboflavin-specific deaminase</fullName>
        </alternativeName>
    </domain>
    <domain>
        <recommendedName>
            <fullName evidence="10">5-amino-6-(5-phosphoribosylamino)uracil reductase</fullName>
            <ecNumber evidence="10">1.1.1.193</ecNumber>
        </recommendedName>
        <alternativeName>
            <fullName evidence="10">HTP reductase</fullName>
        </alternativeName>
    </domain>
</protein>
<evidence type="ECO:0000256" key="8">
    <source>
        <dbReference type="ARBA" id="ARBA00023002"/>
    </source>
</evidence>